<dbReference type="AlphaFoldDB" id="A0A147H2D5"/>
<dbReference type="InterPro" id="IPR000160">
    <property type="entry name" value="GGDEF_dom"/>
</dbReference>
<sequence>MIPAPVPADDARRVRALHALGVLDTAPEERFDRVTRLARRMFQVPIALVSLVDAERQWFKSRQGVDAQELPRDVSFCGHAILQDVVMEVPDLADDQRFHDNPLVAGAPHVRFYAGAPLTDAQGHRLGTLCILDHQPRRLSTEDRALLGDLADMVREELLATQAATTDHLTQLSNRRGFEALGEHVLAVCRRLNMPARLLYLDLDGFKQINDQLGHAEGDAALVRFADALRGTFRAADVCARLGGDEFAVLMSHADDRAVKAGLGRLEETIRRGNAQTPPAVALRYSTGWARWSPQDGGDMHALLRDADRAMYRHKRQRGREDVRAH</sequence>
<dbReference type="SMART" id="SM00267">
    <property type="entry name" value="GGDEF"/>
    <property type="match status" value="1"/>
</dbReference>
<protein>
    <submittedName>
        <fullName evidence="2">Diguanylate cyclase</fullName>
    </submittedName>
</protein>
<dbReference type="SMART" id="SM00065">
    <property type="entry name" value="GAF"/>
    <property type="match status" value="1"/>
</dbReference>
<feature type="domain" description="GGDEF" evidence="1">
    <location>
        <begin position="194"/>
        <end position="326"/>
    </location>
</feature>
<dbReference type="Gene3D" id="3.30.70.270">
    <property type="match status" value="1"/>
</dbReference>
<proteinExistence type="predicted"/>
<gene>
    <name evidence="2" type="ORF">NS331_06440</name>
</gene>
<dbReference type="OrthoDB" id="9803824at2"/>
<dbReference type="SUPFAM" id="SSF55781">
    <property type="entry name" value="GAF domain-like"/>
    <property type="match status" value="1"/>
</dbReference>
<dbReference type="InterPro" id="IPR043128">
    <property type="entry name" value="Rev_trsase/Diguanyl_cyclase"/>
</dbReference>
<accession>A0A147H2D5</accession>
<organism evidence="2 3">
    <name type="scientific">Pseudacidovorax intermedius</name>
    <dbReference type="NCBI Taxonomy" id="433924"/>
    <lineage>
        <taxon>Bacteria</taxon>
        <taxon>Pseudomonadati</taxon>
        <taxon>Pseudomonadota</taxon>
        <taxon>Betaproteobacteria</taxon>
        <taxon>Burkholderiales</taxon>
        <taxon>Comamonadaceae</taxon>
        <taxon>Pseudacidovorax</taxon>
    </lineage>
</organism>
<evidence type="ECO:0000313" key="3">
    <source>
        <dbReference type="Proteomes" id="UP000072741"/>
    </source>
</evidence>
<dbReference type="PANTHER" id="PTHR43102:SF2">
    <property type="entry name" value="GAF DOMAIN-CONTAINING PROTEIN"/>
    <property type="match status" value="1"/>
</dbReference>
<dbReference type="NCBIfam" id="TIGR00254">
    <property type="entry name" value="GGDEF"/>
    <property type="match status" value="1"/>
</dbReference>
<dbReference type="Gene3D" id="3.30.450.40">
    <property type="match status" value="1"/>
</dbReference>
<dbReference type="InterPro" id="IPR029016">
    <property type="entry name" value="GAF-like_dom_sf"/>
</dbReference>
<dbReference type="Proteomes" id="UP000072741">
    <property type="component" value="Unassembled WGS sequence"/>
</dbReference>
<dbReference type="Pfam" id="PF00990">
    <property type="entry name" value="GGDEF"/>
    <property type="match status" value="1"/>
</dbReference>
<dbReference type="RefSeq" id="WP_058641181.1">
    <property type="nucleotide sequence ID" value="NZ_LDSL01000043.1"/>
</dbReference>
<dbReference type="InterPro" id="IPR003018">
    <property type="entry name" value="GAF"/>
</dbReference>
<name>A0A147H2D5_9BURK</name>
<dbReference type="EMBL" id="LDSL01000043">
    <property type="protein sequence ID" value="KTT24088.1"/>
    <property type="molecule type" value="Genomic_DNA"/>
</dbReference>
<dbReference type="PROSITE" id="PS50887">
    <property type="entry name" value="GGDEF"/>
    <property type="match status" value="1"/>
</dbReference>
<evidence type="ECO:0000313" key="2">
    <source>
        <dbReference type="EMBL" id="KTT24088.1"/>
    </source>
</evidence>
<comment type="caution">
    <text evidence="2">The sequence shown here is derived from an EMBL/GenBank/DDBJ whole genome shotgun (WGS) entry which is preliminary data.</text>
</comment>
<evidence type="ECO:0000259" key="1">
    <source>
        <dbReference type="PROSITE" id="PS50887"/>
    </source>
</evidence>
<dbReference type="CDD" id="cd01949">
    <property type="entry name" value="GGDEF"/>
    <property type="match status" value="1"/>
</dbReference>
<dbReference type="SUPFAM" id="SSF55073">
    <property type="entry name" value="Nucleotide cyclase"/>
    <property type="match status" value="1"/>
</dbReference>
<keyword evidence="3" id="KW-1185">Reference proteome</keyword>
<dbReference type="Pfam" id="PF01590">
    <property type="entry name" value="GAF"/>
    <property type="match status" value="1"/>
</dbReference>
<dbReference type="PATRIC" id="fig|433924.3.peg.3228"/>
<reference evidence="2 3" key="1">
    <citation type="journal article" date="2016" name="Front. Microbiol.">
        <title>Genomic Resource of Rice Seed Associated Bacteria.</title>
        <authorList>
            <person name="Midha S."/>
            <person name="Bansal K."/>
            <person name="Sharma S."/>
            <person name="Kumar N."/>
            <person name="Patil P.P."/>
            <person name="Chaudhry V."/>
            <person name="Patil P.B."/>
        </authorList>
    </citation>
    <scope>NUCLEOTIDE SEQUENCE [LARGE SCALE GENOMIC DNA]</scope>
    <source>
        <strain evidence="2 3">NS331</strain>
    </source>
</reference>
<dbReference type="InterPro" id="IPR029787">
    <property type="entry name" value="Nucleotide_cyclase"/>
</dbReference>
<dbReference type="PANTHER" id="PTHR43102">
    <property type="entry name" value="SLR1143 PROTEIN"/>
    <property type="match status" value="1"/>
</dbReference>